<accession>A0ABQ2RAF0</accession>
<protein>
    <recommendedName>
        <fullName evidence="3">DUF4372 domain-containing protein</fullName>
    </recommendedName>
</protein>
<reference evidence="2" key="1">
    <citation type="journal article" date="2019" name="Int. J. Syst. Evol. Microbiol.">
        <title>The Global Catalogue of Microorganisms (GCM) 10K type strain sequencing project: providing services to taxonomists for standard genome sequencing and annotation.</title>
        <authorList>
            <consortium name="The Broad Institute Genomics Platform"/>
            <consortium name="The Broad Institute Genome Sequencing Center for Infectious Disease"/>
            <person name="Wu L."/>
            <person name="Ma J."/>
        </authorList>
    </citation>
    <scope>NUCLEOTIDE SEQUENCE [LARGE SCALE GENOMIC DNA]</scope>
    <source>
        <strain evidence="2">JCM 32306</strain>
    </source>
</reference>
<name>A0ABQ2RAF0_9GAMM</name>
<evidence type="ECO:0008006" key="3">
    <source>
        <dbReference type="Google" id="ProtNLM"/>
    </source>
</evidence>
<gene>
    <name evidence="1" type="ORF">GCM10009411_19320</name>
</gene>
<proteinExistence type="predicted"/>
<dbReference type="EMBL" id="BMQX01000012">
    <property type="protein sequence ID" value="GGQ19216.1"/>
    <property type="molecule type" value="Genomic_DNA"/>
</dbReference>
<comment type="caution">
    <text evidence="1">The sequence shown here is derived from an EMBL/GenBank/DDBJ whole genome shotgun (WGS) entry which is preliminary data.</text>
</comment>
<sequence>MPVFQTLLNSVTDVIDVFGMLTRYRKSEGKTLNAYLITIKTIGLIELIISEADNLPISNTRVFD</sequence>
<organism evidence="1 2">
    <name type="scientific">Shewanella litoralis</name>
    <dbReference type="NCBI Taxonomy" id="2282700"/>
    <lineage>
        <taxon>Bacteria</taxon>
        <taxon>Pseudomonadati</taxon>
        <taxon>Pseudomonadota</taxon>
        <taxon>Gammaproteobacteria</taxon>
        <taxon>Alteromonadales</taxon>
        <taxon>Shewanellaceae</taxon>
        <taxon>Shewanella</taxon>
    </lineage>
</organism>
<evidence type="ECO:0000313" key="2">
    <source>
        <dbReference type="Proteomes" id="UP000619118"/>
    </source>
</evidence>
<dbReference type="Proteomes" id="UP000619118">
    <property type="component" value="Unassembled WGS sequence"/>
</dbReference>
<evidence type="ECO:0000313" key="1">
    <source>
        <dbReference type="EMBL" id="GGQ19216.1"/>
    </source>
</evidence>
<keyword evidence="2" id="KW-1185">Reference proteome</keyword>